<organism evidence="1 2">
    <name type="scientific">Austropuccinia psidii MF-1</name>
    <dbReference type="NCBI Taxonomy" id="1389203"/>
    <lineage>
        <taxon>Eukaryota</taxon>
        <taxon>Fungi</taxon>
        <taxon>Dikarya</taxon>
        <taxon>Basidiomycota</taxon>
        <taxon>Pucciniomycotina</taxon>
        <taxon>Pucciniomycetes</taxon>
        <taxon>Pucciniales</taxon>
        <taxon>Sphaerophragmiaceae</taxon>
        <taxon>Austropuccinia</taxon>
    </lineage>
</organism>
<comment type="caution">
    <text evidence="1">The sequence shown here is derived from an EMBL/GenBank/DDBJ whole genome shotgun (WGS) entry which is preliminary data.</text>
</comment>
<protein>
    <submittedName>
        <fullName evidence="1">Uncharacterized protein</fullName>
    </submittedName>
</protein>
<proteinExistence type="predicted"/>
<evidence type="ECO:0000313" key="2">
    <source>
        <dbReference type="Proteomes" id="UP000765509"/>
    </source>
</evidence>
<dbReference type="Proteomes" id="UP000765509">
    <property type="component" value="Unassembled WGS sequence"/>
</dbReference>
<keyword evidence="2" id="KW-1185">Reference proteome</keyword>
<dbReference type="EMBL" id="AVOT02013955">
    <property type="protein sequence ID" value="MBW0497018.1"/>
    <property type="molecule type" value="Genomic_DNA"/>
</dbReference>
<evidence type="ECO:0000313" key="1">
    <source>
        <dbReference type="EMBL" id="MBW0497018.1"/>
    </source>
</evidence>
<sequence length="279" mass="30120">MIERDDSWDAGSLSFTLPPEPCQTDLQGLRGRRQQLGLVMIERRGFAQAATWPIQRLHSRSKSRFGSPSTGAAGELSAMASTVISHGALLVGHGSVPTQAVRYAPRGCSILSPSCLSRSSSLFLRPRRCCRAHCPRLRSSSTSSLAPLSLRSSVASYNLTTASLPSAHCPLPILPTSLHLSDCRTGRVDAFHISHEILNPWDIHLRTLLCTAIDGLVRTVLLYTTDKVYPCLSAVCTNPRTLSEYGPSVGQAFVVDTGHWTFASSILIITLVAGGLAVW</sequence>
<accession>A0A9Q3H9G4</accession>
<gene>
    <name evidence="1" type="ORF">O181_036733</name>
</gene>
<reference evidence="1" key="1">
    <citation type="submission" date="2021-03" db="EMBL/GenBank/DDBJ databases">
        <title>Draft genome sequence of rust myrtle Austropuccinia psidii MF-1, a brazilian biotype.</title>
        <authorList>
            <person name="Quecine M.C."/>
            <person name="Pachon D.M.R."/>
            <person name="Bonatelli M.L."/>
            <person name="Correr F.H."/>
            <person name="Franceschini L.M."/>
            <person name="Leite T.F."/>
            <person name="Margarido G.R.A."/>
            <person name="Almeida C.A."/>
            <person name="Ferrarezi J.A."/>
            <person name="Labate C.A."/>
        </authorList>
    </citation>
    <scope>NUCLEOTIDE SEQUENCE</scope>
    <source>
        <strain evidence="1">MF-1</strain>
    </source>
</reference>
<dbReference type="AlphaFoldDB" id="A0A9Q3H9G4"/>
<name>A0A9Q3H9G4_9BASI</name>